<keyword evidence="3" id="KW-0735">Signal-anchor</keyword>
<dbReference type="AlphaFoldDB" id="A0ABD0LXQ0"/>
<feature type="chain" id="PRO_5044740465" description="L-Fucosyltransferase" evidence="5">
    <location>
        <begin position="18"/>
        <end position="356"/>
    </location>
</feature>
<keyword evidence="3" id="KW-0325">Glycoprotein</keyword>
<dbReference type="GO" id="GO:0016757">
    <property type="term" value="F:glycosyltransferase activity"/>
    <property type="evidence" value="ECO:0007669"/>
    <property type="project" value="UniProtKB-KW"/>
</dbReference>
<evidence type="ECO:0000313" key="7">
    <source>
        <dbReference type="Proteomes" id="UP001519460"/>
    </source>
</evidence>
<keyword evidence="1 3" id="KW-0328">Glycosyltransferase</keyword>
<dbReference type="PANTHER" id="PTHR11927">
    <property type="entry name" value="GALACTOSIDE 2-L-FUCOSYLTRANSFERASE"/>
    <property type="match status" value="1"/>
</dbReference>
<accession>A0ABD0LXQ0</accession>
<dbReference type="CDD" id="cd11301">
    <property type="entry name" value="Fut1_Fut2_like"/>
    <property type="match status" value="1"/>
</dbReference>
<comment type="pathway">
    <text evidence="3">Protein modification; protein glycosylation.</text>
</comment>
<evidence type="ECO:0000256" key="3">
    <source>
        <dbReference type="RuleBase" id="RU363129"/>
    </source>
</evidence>
<name>A0ABD0LXQ0_9CAEN</name>
<dbReference type="Pfam" id="PF01531">
    <property type="entry name" value="Glyco_transf_11"/>
    <property type="match status" value="1"/>
</dbReference>
<evidence type="ECO:0000313" key="6">
    <source>
        <dbReference type="EMBL" id="KAK7503742.1"/>
    </source>
</evidence>
<dbReference type="GO" id="GO:0032580">
    <property type="term" value="C:Golgi cisterna membrane"/>
    <property type="evidence" value="ECO:0007669"/>
    <property type="project" value="UniProtKB-SubCell"/>
</dbReference>
<dbReference type="PANTHER" id="PTHR11927:SF9">
    <property type="entry name" value="L-FUCOSYLTRANSFERASE"/>
    <property type="match status" value="1"/>
</dbReference>
<keyword evidence="3" id="KW-0812">Transmembrane</keyword>
<organism evidence="6 7">
    <name type="scientific">Batillaria attramentaria</name>
    <dbReference type="NCBI Taxonomy" id="370345"/>
    <lineage>
        <taxon>Eukaryota</taxon>
        <taxon>Metazoa</taxon>
        <taxon>Spiralia</taxon>
        <taxon>Lophotrochozoa</taxon>
        <taxon>Mollusca</taxon>
        <taxon>Gastropoda</taxon>
        <taxon>Caenogastropoda</taxon>
        <taxon>Sorbeoconcha</taxon>
        <taxon>Cerithioidea</taxon>
        <taxon>Batillariidae</taxon>
        <taxon>Batillaria</taxon>
    </lineage>
</organism>
<gene>
    <name evidence="6" type="ORF">BaRGS_00004865</name>
</gene>
<protein>
    <recommendedName>
        <fullName evidence="3">L-Fucosyltransferase</fullName>
        <ecNumber evidence="3">2.4.1.-</ecNumber>
    </recommendedName>
</protein>
<evidence type="ECO:0000256" key="4">
    <source>
        <dbReference type="SAM" id="MobiDB-lite"/>
    </source>
</evidence>
<dbReference type="Gene3D" id="3.40.50.11350">
    <property type="match status" value="1"/>
</dbReference>
<keyword evidence="5" id="KW-0732">Signal</keyword>
<dbReference type="EMBL" id="JACVVK020000018">
    <property type="protein sequence ID" value="KAK7503742.1"/>
    <property type="molecule type" value="Genomic_DNA"/>
</dbReference>
<evidence type="ECO:0000256" key="1">
    <source>
        <dbReference type="ARBA" id="ARBA00022676"/>
    </source>
</evidence>
<feature type="non-terminal residue" evidence="6">
    <location>
        <position position="1"/>
    </location>
</feature>
<keyword evidence="7" id="KW-1185">Reference proteome</keyword>
<reference evidence="6 7" key="1">
    <citation type="journal article" date="2023" name="Sci. Data">
        <title>Genome assembly of the Korean intertidal mud-creeper Batillaria attramentaria.</title>
        <authorList>
            <person name="Patra A.K."/>
            <person name="Ho P.T."/>
            <person name="Jun S."/>
            <person name="Lee S.J."/>
            <person name="Kim Y."/>
            <person name="Won Y.J."/>
        </authorList>
    </citation>
    <scope>NUCLEOTIDE SEQUENCE [LARGE SCALE GENOMIC DNA]</scope>
    <source>
        <strain evidence="6">Wonlab-2016</strain>
    </source>
</reference>
<comment type="similarity">
    <text evidence="3">Belongs to the glycosyltransferase 11 family.</text>
</comment>
<sequence length="356" mass="40068">FLVCSLIAAATVLSVQRFGPDAYISHVWSGTSMKGGDLTRRSNRTATVVTPPVHANTTVAPSTATTSTPAPSRTQLPSNPTGRKLLCHKFTGRLGNELFQYASILGLALAMNRTAVFIRSQSLEKVFKTSTKHPTRQAELEDRCSKAHGANEGKCCRFNEKLTRLDPEFDFSVGFYLQSYRYWIQHEDEVKRSIVFSDAVHRKVNVIVNDIRRVYRRSKLIGVHVRRGDYTYKEKIDIGYRTASPEFINKSLTFFRRLFPTAVFVVASDGIDWCKKNFPSGFHVHYLDMHEAEVDLLVLASTDHIVITSGSYSWWAGYLNKGITVIMKDFIVPGTPIGDGFNPDGSDFIYPTWIPL</sequence>
<dbReference type="EC" id="2.4.1.-" evidence="3"/>
<comment type="subcellular location">
    <subcellularLocation>
        <location evidence="3">Golgi apparatus</location>
        <location evidence="3">Golgi stack membrane</location>
        <topology evidence="3">Single-pass type II membrane protein</topology>
    </subcellularLocation>
</comment>
<feature type="compositionally biased region" description="Low complexity" evidence="4">
    <location>
        <begin position="57"/>
        <end position="74"/>
    </location>
</feature>
<keyword evidence="2 3" id="KW-0808">Transferase</keyword>
<proteinExistence type="inferred from homology"/>
<evidence type="ECO:0000256" key="5">
    <source>
        <dbReference type="SAM" id="SignalP"/>
    </source>
</evidence>
<comment type="caution">
    <text evidence="6">The sequence shown here is derived from an EMBL/GenBank/DDBJ whole genome shotgun (WGS) entry which is preliminary data.</text>
</comment>
<feature type="signal peptide" evidence="5">
    <location>
        <begin position="1"/>
        <end position="17"/>
    </location>
</feature>
<evidence type="ECO:0000256" key="2">
    <source>
        <dbReference type="ARBA" id="ARBA00022679"/>
    </source>
</evidence>
<feature type="region of interest" description="Disordered" evidence="4">
    <location>
        <begin position="52"/>
        <end position="81"/>
    </location>
</feature>
<dbReference type="Proteomes" id="UP001519460">
    <property type="component" value="Unassembled WGS sequence"/>
</dbReference>
<dbReference type="InterPro" id="IPR002516">
    <property type="entry name" value="Glyco_trans_11"/>
</dbReference>
<keyword evidence="3" id="KW-0333">Golgi apparatus</keyword>